<evidence type="ECO:0000256" key="1">
    <source>
        <dbReference type="SAM" id="Phobius"/>
    </source>
</evidence>
<dbReference type="AlphaFoldDB" id="A0A1A9ACI8"/>
<evidence type="ECO:0000313" key="2">
    <source>
        <dbReference type="EMBL" id="SBT53914.1"/>
    </source>
</evidence>
<keyword evidence="1" id="KW-0812">Transmembrane</keyword>
<feature type="transmembrane region" description="Helical" evidence="1">
    <location>
        <begin position="123"/>
        <end position="148"/>
    </location>
</feature>
<evidence type="ECO:0000313" key="3">
    <source>
        <dbReference type="Proteomes" id="UP000198765"/>
    </source>
</evidence>
<keyword evidence="1" id="KW-1133">Transmembrane helix</keyword>
<accession>A0A1A9ACI8</accession>
<keyword evidence="1" id="KW-0472">Membrane</keyword>
<protein>
    <submittedName>
        <fullName evidence="2">Uncharacterized protein</fullName>
    </submittedName>
</protein>
<keyword evidence="3" id="KW-1185">Reference proteome</keyword>
<feature type="transmembrane region" description="Helical" evidence="1">
    <location>
        <begin position="21"/>
        <end position="39"/>
    </location>
</feature>
<organism evidence="2 3">
    <name type="scientific">Micromonospora narathiwatensis</name>
    <dbReference type="NCBI Taxonomy" id="299146"/>
    <lineage>
        <taxon>Bacteria</taxon>
        <taxon>Bacillati</taxon>
        <taxon>Actinomycetota</taxon>
        <taxon>Actinomycetes</taxon>
        <taxon>Micromonosporales</taxon>
        <taxon>Micromonosporaceae</taxon>
        <taxon>Micromonospora</taxon>
    </lineage>
</organism>
<dbReference type="Proteomes" id="UP000198765">
    <property type="component" value="Chromosome I"/>
</dbReference>
<reference evidence="2 3" key="1">
    <citation type="submission" date="2016-06" db="EMBL/GenBank/DDBJ databases">
        <authorList>
            <person name="Kjaerup R.B."/>
            <person name="Dalgaard T.S."/>
            <person name="Juul-Madsen H.R."/>
        </authorList>
    </citation>
    <scope>NUCLEOTIDE SEQUENCE [LARGE SCALE GENOMIC DNA]</scope>
    <source>
        <strain evidence="2 3">DSM 45248</strain>
    </source>
</reference>
<sequence length="168" mass="17349">MPLGSAAVSFLNTINGWRTKAFVWIGLPVIAVAGLMAGATDLVPAWQAKSGGGTLGTFTAVHEECGRRNCEWRGTFVADEGDARRVDVILYDAPDGVTPGATAPARDTGARAGVFSTAGGSTYLLVTGLTLAGVAAVVAWVVIIVRAIRRRREVARPATPPASFAPSA</sequence>
<proteinExistence type="predicted"/>
<gene>
    <name evidence="2" type="ORF">GA0070621_5069</name>
</gene>
<name>A0A1A9ACI8_9ACTN</name>
<dbReference type="PATRIC" id="fig|299146.4.peg.5231"/>
<dbReference type="EMBL" id="LT594324">
    <property type="protein sequence ID" value="SBT53914.1"/>
    <property type="molecule type" value="Genomic_DNA"/>
</dbReference>